<dbReference type="EMBL" id="CAJVPV010016902">
    <property type="protein sequence ID" value="CAG8700300.1"/>
    <property type="molecule type" value="Genomic_DNA"/>
</dbReference>
<feature type="compositionally biased region" description="Polar residues" evidence="1">
    <location>
        <begin position="17"/>
        <end position="29"/>
    </location>
</feature>
<evidence type="ECO:0000313" key="2">
    <source>
        <dbReference type="EMBL" id="CAG8700300.1"/>
    </source>
</evidence>
<gene>
    <name evidence="2" type="ORF">AMORRO_LOCUS12089</name>
</gene>
<feature type="non-terminal residue" evidence="2">
    <location>
        <position position="43"/>
    </location>
</feature>
<organism evidence="2 3">
    <name type="scientific">Acaulospora morrowiae</name>
    <dbReference type="NCBI Taxonomy" id="94023"/>
    <lineage>
        <taxon>Eukaryota</taxon>
        <taxon>Fungi</taxon>
        <taxon>Fungi incertae sedis</taxon>
        <taxon>Mucoromycota</taxon>
        <taxon>Glomeromycotina</taxon>
        <taxon>Glomeromycetes</taxon>
        <taxon>Diversisporales</taxon>
        <taxon>Acaulosporaceae</taxon>
        <taxon>Acaulospora</taxon>
    </lineage>
</organism>
<proteinExistence type="predicted"/>
<name>A0A9N9N4J1_9GLOM</name>
<dbReference type="Proteomes" id="UP000789342">
    <property type="component" value="Unassembled WGS sequence"/>
</dbReference>
<evidence type="ECO:0000256" key="1">
    <source>
        <dbReference type="SAM" id="MobiDB-lite"/>
    </source>
</evidence>
<protein>
    <submittedName>
        <fullName evidence="2">16362_t:CDS:1</fullName>
    </submittedName>
</protein>
<sequence>MCQGPIIMETRKRETKGNSPDFLSSRLESNFRPTPRFGVVRKE</sequence>
<reference evidence="2" key="1">
    <citation type="submission" date="2021-06" db="EMBL/GenBank/DDBJ databases">
        <authorList>
            <person name="Kallberg Y."/>
            <person name="Tangrot J."/>
            <person name="Rosling A."/>
        </authorList>
    </citation>
    <scope>NUCLEOTIDE SEQUENCE</scope>
    <source>
        <strain evidence="2">CL551</strain>
    </source>
</reference>
<accession>A0A9N9N4J1</accession>
<evidence type="ECO:0000313" key="3">
    <source>
        <dbReference type="Proteomes" id="UP000789342"/>
    </source>
</evidence>
<comment type="caution">
    <text evidence="2">The sequence shown here is derived from an EMBL/GenBank/DDBJ whole genome shotgun (WGS) entry which is preliminary data.</text>
</comment>
<keyword evidence="3" id="KW-1185">Reference proteome</keyword>
<dbReference type="AlphaFoldDB" id="A0A9N9N4J1"/>
<feature type="region of interest" description="Disordered" evidence="1">
    <location>
        <begin position="1"/>
        <end position="29"/>
    </location>
</feature>